<reference evidence="3" key="1">
    <citation type="submission" date="2021-05" db="UniProtKB">
        <authorList>
            <consortium name="EnsemblPlants"/>
        </authorList>
    </citation>
    <scope>IDENTIFICATION</scope>
    <source>
        <strain evidence="3">subsp. malaccensis</strain>
    </source>
</reference>
<dbReference type="EnsemblPlants" id="Ma06_t25930.1">
    <property type="protein sequence ID" value="Ma06_p25930.1"/>
    <property type="gene ID" value="Ma06_g25930"/>
</dbReference>
<feature type="region of interest" description="Disordered" evidence="1">
    <location>
        <begin position="555"/>
        <end position="608"/>
    </location>
</feature>
<protein>
    <recommendedName>
        <fullName evidence="2">Retrotransposon gag domain-containing protein</fullName>
    </recommendedName>
</protein>
<feature type="compositionally biased region" description="Basic and acidic residues" evidence="1">
    <location>
        <begin position="384"/>
        <end position="394"/>
    </location>
</feature>
<dbReference type="AlphaFoldDB" id="A0A804JKH0"/>
<dbReference type="CDD" id="cd00303">
    <property type="entry name" value="retropepsin_like"/>
    <property type="match status" value="1"/>
</dbReference>
<sequence length="608" mass="67566">MRTPHGHRWGPCQHNTACRIQAVFMSVAERVPGSPDGKNRQEVRKSKGELGADRHQGSPFTPEIQDQAIPPHFRLPSLDAYDGATDPADHVAAFRSQMALFGTSDALMCRAFPTTLRGPTRAWYSGLKPGTIASFDQLAKDFELNFLAYARPKSSMALLLGLNQKEDEPLSHFVNRFTTQIRGLSDAHPSLLMQAFMIGLRPSRFFWSLVERPPVAVPEMLQRASQFIAAETWMVGRREEHRKVKSEPPRQQQPTASRRKLDRPDPRPPLPALNSSRTEIFLHERGKGLLRDPHPMKNPRELADRSKYCQFHRQHGHDTEQCYELKRQIEKLILRAHLGQYLRPSKEESPRPEGPVERHIDVIAEGPASGGSSMSVRKAYARAAPDEDLGRGPEPEITFPTGATERPHHDDALVISARVANAQVRRIMVDTGSSTDILYFGAFQKLGLARESLSPMCSALTGFTGDSISPLGAITLPLTLGTPPKSKTVMTTFLVVDLPTAYKAILGRPTLNKVRAAVSTYYRTVKFPTREGVGEVTGSPQESRRCYLTSVSLSKRARGGAPLEDPREAKNPAPHPEPRGSTVDVPLREARPDQTVKVGSELPEQERE</sequence>
<dbReference type="InterPro" id="IPR021109">
    <property type="entry name" value="Peptidase_aspartic_dom_sf"/>
</dbReference>
<organism evidence="3 4">
    <name type="scientific">Musa acuminata subsp. malaccensis</name>
    <name type="common">Wild banana</name>
    <name type="synonym">Musa malaccensis</name>
    <dbReference type="NCBI Taxonomy" id="214687"/>
    <lineage>
        <taxon>Eukaryota</taxon>
        <taxon>Viridiplantae</taxon>
        <taxon>Streptophyta</taxon>
        <taxon>Embryophyta</taxon>
        <taxon>Tracheophyta</taxon>
        <taxon>Spermatophyta</taxon>
        <taxon>Magnoliopsida</taxon>
        <taxon>Liliopsida</taxon>
        <taxon>Zingiberales</taxon>
        <taxon>Musaceae</taxon>
        <taxon>Musa</taxon>
    </lineage>
</organism>
<dbReference type="Proteomes" id="UP000012960">
    <property type="component" value="Unplaced"/>
</dbReference>
<dbReference type="PANTHER" id="PTHR33223:SF10">
    <property type="entry name" value="AMINOTRANSFERASE-LIKE PLANT MOBILE DOMAIN-CONTAINING PROTEIN"/>
    <property type="match status" value="1"/>
</dbReference>
<evidence type="ECO:0000313" key="4">
    <source>
        <dbReference type="Proteomes" id="UP000012960"/>
    </source>
</evidence>
<dbReference type="InterPro" id="IPR005162">
    <property type="entry name" value="Retrotrans_gag_dom"/>
</dbReference>
<dbReference type="Gene3D" id="2.40.70.10">
    <property type="entry name" value="Acid Proteases"/>
    <property type="match status" value="1"/>
</dbReference>
<dbReference type="OMA" id="HRHEISE"/>
<dbReference type="PANTHER" id="PTHR33223">
    <property type="entry name" value="CCHC-TYPE DOMAIN-CONTAINING PROTEIN"/>
    <property type="match status" value="1"/>
</dbReference>
<feature type="domain" description="Retrotransposon gag" evidence="2">
    <location>
        <begin position="111"/>
        <end position="202"/>
    </location>
</feature>
<dbReference type="SUPFAM" id="SSF50630">
    <property type="entry name" value="Acid proteases"/>
    <property type="match status" value="1"/>
</dbReference>
<feature type="compositionally biased region" description="Basic and acidic residues" evidence="1">
    <location>
        <begin position="37"/>
        <end position="56"/>
    </location>
</feature>
<dbReference type="Gramene" id="Ma06_t25930.1">
    <property type="protein sequence ID" value="Ma06_p25930.1"/>
    <property type="gene ID" value="Ma06_g25930"/>
</dbReference>
<feature type="compositionally biased region" description="Basic and acidic residues" evidence="1">
    <location>
        <begin position="239"/>
        <end position="248"/>
    </location>
</feature>
<keyword evidence="4" id="KW-1185">Reference proteome</keyword>
<dbReference type="OrthoDB" id="786952at2759"/>
<proteinExistence type="predicted"/>
<feature type="region of interest" description="Disordered" evidence="1">
    <location>
        <begin position="239"/>
        <end position="277"/>
    </location>
</feature>
<evidence type="ECO:0000259" key="2">
    <source>
        <dbReference type="Pfam" id="PF03732"/>
    </source>
</evidence>
<name>A0A804JKH0_MUSAM</name>
<evidence type="ECO:0000313" key="3">
    <source>
        <dbReference type="EnsemblPlants" id="Ma06_p25930.1"/>
    </source>
</evidence>
<feature type="region of interest" description="Disordered" evidence="1">
    <location>
        <begin position="384"/>
        <end position="406"/>
    </location>
</feature>
<evidence type="ECO:0000256" key="1">
    <source>
        <dbReference type="SAM" id="MobiDB-lite"/>
    </source>
</evidence>
<accession>A0A804JKH0</accession>
<dbReference type="InParanoid" id="A0A804JKH0"/>
<dbReference type="Pfam" id="PF03732">
    <property type="entry name" value="Retrotrans_gag"/>
    <property type="match status" value="1"/>
</dbReference>
<feature type="region of interest" description="Disordered" evidence="1">
    <location>
        <begin position="29"/>
        <end position="66"/>
    </location>
</feature>